<accession>A0A376FG33</accession>
<name>A0A376FG33_ENTAS</name>
<proteinExistence type="predicted"/>
<dbReference type="Proteomes" id="UP000255163">
    <property type="component" value="Unassembled WGS sequence"/>
</dbReference>
<dbReference type="AlphaFoldDB" id="A0A376FG33"/>
<organism evidence="1 2">
    <name type="scientific">Enterobacter asburiae</name>
    <dbReference type="NCBI Taxonomy" id="61645"/>
    <lineage>
        <taxon>Bacteria</taxon>
        <taxon>Pseudomonadati</taxon>
        <taxon>Pseudomonadota</taxon>
        <taxon>Gammaproteobacteria</taxon>
        <taxon>Enterobacterales</taxon>
        <taxon>Enterobacteriaceae</taxon>
        <taxon>Enterobacter</taxon>
        <taxon>Enterobacter cloacae complex</taxon>
    </lineage>
</organism>
<gene>
    <name evidence="1" type="primary">acrB_8</name>
    <name evidence="1" type="ORF">NCTC12123_03826</name>
</gene>
<reference evidence="1 2" key="1">
    <citation type="submission" date="2018-06" db="EMBL/GenBank/DDBJ databases">
        <authorList>
            <consortium name="Pathogen Informatics"/>
            <person name="Doyle S."/>
        </authorList>
    </citation>
    <scope>NUCLEOTIDE SEQUENCE [LARGE SCALE GENOMIC DNA]</scope>
    <source>
        <strain evidence="1 2">NCTC12123</strain>
    </source>
</reference>
<sequence length="31" mass="3521">MRIKVGFFGWFNALFDKSVEHYSNSVSGILA</sequence>
<evidence type="ECO:0000313" key="2">
    <source>
        <dbReference type="Proteomes" id="UP000255163"/>
    </source>
</evidence>
<dbReference type="EMBL" id="UFYI01000007">
    <property type="protein sequence ID" value="STD23432.1"/>
    <property type="molecule type" value="Genomic_DNA"/>
</dbReference>
<protein>
    <submittedName>
        <fullName evidence="1">Multidrug efflux system protein AcrF</fullName>
    </submittedName>
</protein>
<evidence type="ECO:0000313" key="1">
    <source>
        <dbReference type="EMBL" id="STD23432.1"/>
    </source>
</evidence>